<dbReference type="AlphaFoldDB" id="A0A2N6VPE4"/>
<name>A0A2N6VPE4_9MICO</name>
<dbReference type="Gene3D" id="3.30.70.1230">
    <property type="entry name" value="Nucleotide cyclase"/>
    <property type="match status" value="1"/>
</dbReference>
<dbReference type="SUPFAM" id="SSF55073">
    <property type="entry name" value="Nucleotide cyclase"/>
    <property type="match status" value="1"/>
</dbReference>
<organism evidence="3 4">
    <name type="scientific">Brevibacterium paucivorans</name>
    <dbReference type="NCBI Taxonomy" id="170994"/>
    <lineage>
        <taxon>Bacteria</taxon>
        <taxon>Bacillati</taxon>
        <taxon>Actinomycetota</taxon>
        <taxon>Actinomycetes</taxon>
        <taxon>Micrococcales</taxon>
        <taxon>Brevibacteriaceae</taxon>
        <taxon>Brevibacterium</taxon>
    </lineage>
</organism>
<dbReference type="Proteomes" id="UP000235598">
    <property type="component" value="Unassembled WGS sequence"/>
</dbReference>
<protein>
    <submittedName>
        <fullName evidence="3">Adenylate/guanylate cyclase domain-containing protein</fullName>
    </submittedName>
</protein>
<dbReference type="InterPro" id="IPR029787">
    <property type="entry name" value="Nucleotide_cyclase"/>
</dbReference>
<evidence type="ECO:0000313" key="3">
    <source>
        <dbReference type="EMBL" id="PMD05898.1"/>
    </source>
</evidence>
<dbReference type="InterPro" id="IPR001054">
    <property type="entry name" value="A/G_cyclase"/>
</dbReference>
<dbReference type="PROSITE" id="PS50125">
    <property type="entry name" value="GUANYLATE_CYCLASE_2"/>
    <property type="match status" value="1"/>
</dbReference>
<comment type="caution">
    <text evidence="3">The sequence shown here is derived from an EMBL/GenBank/DDBJ whole genome shotgun (WGS) entry which is preliminary data.</text>
</comment>
<gene>
    <name evidence="3" type="ORF">CJ199_00330</name>
</gene>
<dbReference type="OrthoDB" id="310836at2"/>
<accession>A0A2N6VPE4</accession>
<sequence>MTDFSGRLAKPDLGTEEPRHEDLEPEAQLRANALNLEEALIGGKRVLTRKEVAQLAGVSTFSARKFWRALGLPQIPAGKVAYTMHDVGAISAVASLVDEEILDEDTAMALVRAVGHTTDRLVVWQMESLVEFLTDTRGYSDLEARSVVMPLLEKLLEPLENLLVYSWKHNMSNVLSRLNVNVGNGLAMENREGWFDSSMPLARAVGFVDLVSYTRLSQQMEPKQLAKLVKKFQDLAYAIVATGGGRIIKTVGDEVYYAAETPHAGAEISMSLQEQISVDPELPDARVGFSWGKVLSRMGDIFGSTVNLASRLTAMTEPGTVMTDLDTASIIQRSDDYLFANRRNVTLQGLGTVAVAEMTRGTARALDLDLTQ</sequence>
<dbReference type="GO" id="GO:0035556">
    <property type="term" value="P:intracellular signal transduction"/>
    <property type="evidence" value="ECO:0007669"/>
    <property type="project" value="InterPro"/>
</dbReference>
<dbReference type="CDD" id="cd07302">
    <property type="entry name" value="CHD"/>
    <property type="match status" value="1"/>
</dbReference>
<feature type="region of interest" description="Disordered" evidence="1">
    <location>
        <begin position="1"/>
        <end position="23"/>
    </location>
</feature>
<dbReference type="EMBL" id="PNHK01000001">
    <property type="protein sequence ID" value="PMD05898.1"/>
    <property type="molecule type" value="Genomic_DNA"/>
</dbReference>
<evidence type="ECO:0000256" key="1">
    <source>
        <dbReference type="SAM" id="MobiDB-lite"/>
    </source>
</evidence>
<reference evidence="3 4" key="1">
    <citation type="submission" date="2017-09" db="EMBL/GenBank/DDBJ databases">
        <title>Bacterial strain isolated from the female urinary microbiota.</title>
        <authorList>
            <person name="Thomas-White K."/>
            <person name="Kumar N."/>
            <person name="Forster S."/>
            <person name="Putonti C."/>
            <person name="Lawley T."/>
            <person name="Wolfe A.J."/>
        </authorList>
    </citation>
    <scope>NUCLEOTIDE SEQUENCE [LARGE SCALE GENOMIC DNA]</scope>
    <source>
        <strain evidence="3 4">UMB1301</strain>
    </source>
</reference>
<dbReference type="RefSeq" id="WP_102237557.1">
    <property type="nucleotide sequence ID" value="NZ_PNHK01000001.1"/>
</dbReference>
<dbReference type="GO" id="GO:0009190">
    <property type="term" value="P:cyclic nucleotide biosynthetic process"/>
    <property type="evidence" value="ECO:0007669"/>
    <property type="project" value="InterPro"/>
</dbReference>
<evidence type="ECO:0000313" key="4">
    <source>
        <dbReference type="Proteomes" id="UP000235598"/>
    </source>
</evidence>
<dbReference type="SMART" id="SM00044">
    <property type="entry name" value="CYCc"/>
    <property type="match status" value="1"/>
</dbReference>
<feature type="domain" description="Guanylate cyclase" evidence="2">
    <location>
        <begin position="204"/>
        <end position="313"/>
    </location>
</feature>
<evidence type="ECO:0000259" key="2">
    <source>
        <dbReference type="PROSITE" id="PS50125"/>
    </source>
</evidence>
<proteinExistence type="predicted"/>
<dbReference type="Pfam" id="PF00211">
    <property type="entry name" value="Guanylate_cyc"/>
    <property type="match status" value="1"/>
</dbReference>
<dbReference type="GO" id="GO:0004016">
    <property type="term" value="F:adenylate cyclase activity"/>
    <property type="evidence" value="ECO:0007669"/>
    <property type="project" value="UniProtKB-ARBA"/>
</dbReference>